<reference evidence="1 2" key="1">
    <citation type="journal article" date="2016" name="Front. Microbiol.">
        <title>Single-Cell (Meta-)Genomics of a Dimorphic Candidatus Thiomargarita nelsonii Reveals Genomic Plasticity.</title>
        <authorList>
            <person name="Flood B.E."/>
            <person name="Fliss P."/>
            <person name="Jones D.S."/>
            <person name="Dick G.J."/>
            <person name="Jain S."/>
            <person name="Kaster A.K."/>
            <person name="Winkel M."/>
            <person name="Mussmann M."/>
            <person name="Bailey J."/>
        </authorList>
    </citation>
    <scope>NUCLEOTIDE SEQUENCE [LARGE SCALE GENOMIC DNA]</scope>
    <source>
        <strain evidence="1">Hydrate Ridge</strain>
    </source>
</reference>
<gene>
    <name evidence="1" type="ORF">PN36_28035</name>
</gene>
<name>A0A0A6RTC9_9GAMM</name>
<organism evidence="1 2">
    <name type="scientific">Candidatus Thiomargarita nelsonii</name>
    <dbReference type="NCBI Taxonomy" id="1003181"/>
    <lineage>
        <taxon>Bacteria</taxon>
        <taxon>Pseudomonadati</taxon>
        <taxon>Pseudomonadota</taxon>
        <taxon>Gammaproteobacteria</taxon>
        <taxon>Thiotrichales</taxon>
        <taxon>Thiotrichaceae</taxon>
        <taxon>Thiomargarita</taxon>
    </lineage>
</organism>
<sequence>MNMPVDLNNIAGKNIEDLTTEQLCAIAWEAGHEAYLKAKKHGFRVTEFQNGQIVWVYPDGHTEPLKQLDK</sequence>
<keyword evidence="2" id="KW-1185">Reference proteome</keyword>
<protein>
    <submittedName>
        <fullName evidence="1">Uncharacterized protein</fullName>
    </submittedName>
</protein>
<comment type="caution">
    <text evidence="1">The sequence shown here is derived from an EMBL/GenBank/DDBJ whole genome shotgun (WGS) entry which is preliminary data.</text>
</comment>
<proteinExistence type="predicted"/>
<evidence type="ECO:0000313" key="1">
    <source>
        <dbReference type="EMBL" id="KHD07131.1"/>
    </source>
</evidence>
<dbReference type="EMBL" id="JSZA02000178">
    <property type="protein sequence ID" value="KHD07131.1"/>
    <property type="molecule type" value="Genomic_DNA"/>
</dbReference>
<accession>A0A0A6RTC9</accession>
<dbReference type="Proteomes" id="UP000030428">
    <property type="component" value="Unassembled WGS sequence"/>
</dbReference>
<evidence type="ECO:0000313" key="2">
    <source>
        <dbReference type="Proteomes" id="UP000030428"/>
    </source>
</evidence>
<dbReference type="AlphaFoldDB" id="A0A0A6RTC9"/>